<proteinExistence type="predicted"/>
<protein>
    <submittedName>
        <fullName evidence="4">AsmA-like protein</fullName>
    </submittedName>
</protein>
<evidence type="ECO:0000256" key="1">
    <source>
        <dbReference type="SAM" id="MobiDB-lite"/>
    </source>
</evidence>
<evidence type="ECO:0000256" key="2">
    <source>
        <dbReference type="SAM" id="Phobius"/>
    </source>
</evidence>
<dbReference type="PANTHER" id="PTHR30441:SF8">
    <property type="entry name" value="DUF748 DOMAIN-CONTAINING PROTEIN"/>
    <property type="match status" value="1"/>
</dbReference>
<dbReference type="InterPro" id="IPR052894">
    <property type="entry name" value="AsmA-related"/>
</dbReference>
<dbReference type="Proteomes" id="UP000292262">
    <property type="component" value="Unassembled WGS sequence"/>
</dbReference>
<keyword evidence="2" id="KW-0472">Membrane</keyword>
<comment type="caution">
    <text evidence="4">The sequence shown here is derived from an EMBL/GenBank/DDBJ whole genome shotgun (WGS) entry which is preliminary data.</text>
</comment>
<feature type="transmembrane region" description="Helical" evidence="2">
    <location>
        <begin position="7"/>
        <end position="26"/>
    </location>
</feature>
<organism evidence="4 5">
    <name type="scientific">Aquimarina brevivitae</name>
    <dbReference type="NCBI Taxonomy" id="323412"/>
    <lineage>
        <taxon>Bacteria</taxon>
        <taxon>Pseudomonadati</taxon>
        <taxon>Bacteroidota</taxon>
        <taxon>Flavobacteriia</taxon>
        <taxon>Flavobacteriales</taxon>
        <taxon>Flavobacteriaceae</taxon>
        <taxon>Aquimarina</taxon>
    </lineage>
</organism>
<dbReference type="PANTHER" id="PTHR30441">
    <property type="entry name" value="DUF748 DOMAIN-CONTAINING PROTEIN"/>
    <property type="match status" value="1"/>
</dbReference>
<evidence type="ECO:0000313" key="5">
    <source>
        <dbReference type="Proteomes" id="UP000292262"/>
    </source>
</evidence>
<evidence type="ECO:0000259" key="3">
    <source>
        <dbReference type="Pfam" id="PF05170"/>
    </source>
</evidence>
<dbReference type="GO" id="GO:0005886">
    <property type="term" value="C:plasma membrane"/>
    <property type="evidence" value="ECO:0007669"/>
    <property type="project" value="TreeGrafter"/>
</dbReference>
<feature type="compositionally biased region" description="Low complexity" evidence="1">
    <location>
        <begin position="845"/>
        <end position="854"/>
    </location>
</feature>
<feature type="region of interest" description="Disordered" evidence="1">
    <location>
        <begin position="835"/>
        <end position="856"/>
    </location>
</feature>
<feature type="domain" description="AsmA" evidence="3">
    <location>
        <begin position="1"/>
        <end position="208"/>
    </location>
</feature>
<dbReference type="EMBL" id="SGXE01000004">
    <property type="protein sequence ID" value="RZS92307.1"/>
    <property type="molecule type" value="Genomic_DNA"/>
</dbReference>
<keyword evidence="2" id="KW-0812">Transmembrane</keyword>
<dbReference type="Pfam" id="PF05170">
    <property type="entry name" value="AsmA"/>
    <property type="match status" value="1"/>
</dbReference>
<sequence length="886" mass="97126">MKKALKIFGILIVILVIVIIAVPFLFKGTIKDKIKYLANQHIEATVDFSDIGISLFRSFPDATVTIDDLSILNKAPFEGDTLAYAKKVTLDMSINEFFKDASESINVEKFVIDQAYVAIKTDSLGNSNYDIVKTSESDTKSSSSKEESDPFTFALEHYEINNSKVLYKDDVGKMTLVLTGLNHTGDGTVSGEKVILNTKSDTEITFVFNGTNYLDKNKLALDAALELDLDQQRYSFLDNKALVNQLPLEFQGYVQLFEDYTDVDLSFKTPDSDFKNFLAVIPAAYSKNIENVQTTGNFMVDGKIQGKVDDTYIPKMDINVRSNNASFKYPDLPKSVSEIVINTALKNETGLVDDTYLKIENLNFKIDQDVFNAKGLFKNLTGNTVVDLAINGTLNLANLKKAYPIDLEQELNGILKANINTHFDLESLEKEQYQNVRSTGVASITNFSYQTPELPNELKISNARVDFKPGTITLQEMKATTGQSDIAAQGKITNFMGFLFAKQNLKGDFVANSNKFVVNDFMTATAETPEKNTTTTDKTESTAEESIKIPSFLDANLAFDAKKVQYDNIELQNTKGSVKIKDETAYLTNVTSDLFGGGLGFSGKVSTKSATPTFGMNLDLSKIDIVQSFNQMELLKGLAPIARGLTGLLSTQLSLDGDLSKDLTPVLTSLKGNALAELLNAKVNANATPLISKLNNNINFLDLDNLDLKDIKTKLNFENGNINVQPFSFNVKDIKVTTSGSHSFSSEMNYKVSLDVPAKYLGNEASSLLAKLSSQEIENTTVPLPINISGNYTNPKIDVQTKAAIANLSQQIIATQKQKAKDKITETGKEVLGGLLGGNKEQTKDSTNTTTTKNTTEDAIKDAAKDVLGGLLGKKKKKKDTTKSGN</sequence>
<dbReference type="GO" id="GO:0090313">
    <property type="term" value="P:regulation of protein targeting to membrane"/>
    <property type="evidence" value="ECO:0007669"/>
    <property type="project" value="TreeGrafter"/>
</dbReference>
<reference evidence="4 5" key="1">
    <citation type="submission" date="2019-02" db="EMBL/GenBank/DDBJ databases">
        <title>Genomic Encyclopedia of Type Strains, Phase IV (KMG-IV): sequencing the most valuable type-strain genomes for metagenomic binning, comparative biology and taxonomic classification.</title>
        <authorList>
            <person name="Goeker M."/>
        </authorList>
    </citation>
    <scope>NUCLEOTIDE SEQUENCE [LARGE SCALE GENOMIC DNA]</scope>
    <source>
        <strain evidence="4 5">DSM 17196</strain>
    </source>
</reference>
<keyword evidence="5" id="KW-1185">Reference proteome</keyword>
<dbReference type="AlphaFoldDB" id="A0A4Q7NYI2"/>
<dbReference type="RefSeq" id="WP_130287467.1">
    <property type="nucleotide sequence ID" value="NZ_SGXE01000004.1"/>
</dbReference>
<name>A0A4Q7NYI2_9FLAO</name>
<dbReference type="InterPro" id="IPR007844">
    <property type="entry name" value="AsmA"/>
</dbReference>
<keyword evidence="2" id="KW-1133">Transmembrane helix</keyword>
<gene>
    <name evidence="4" type="ORF">EV197_2945</name>
</gene>
<accession>A0A4Q7NYI2</accession>
<dbReference type="OrthoDB" id="596403at2"/>
<evidence type="ECO:0000313" key="4">
    <source>
        <dbReference type="EMBL" id="RZS92307.1"/>
    </source>
</evidence>